<evidence type="ECO:0000313" key="3">
    <source>
        <dbReference type="Proteomes" id="UP000027731"/>
    </source>
</evidence>
<accession>A0A073JQH0</accession>
<name>A0A073JQH0_LIMRT</name>
<organism evidence="1 3">
    <name type="scientific">Limosilactobacillus reuteri</name>
    <name type="common">Lactobacillus reuteri</name>
    <dbReference type="NCBI Taxonomy" id="1598"/>
    <lineage>
        <taxon>Bacteria</taxon>
        <taxon>Bacillati</taxon>
        <taxon>Bacillota</taxon>
        <taxon>Bacilli</taxon>
        <taxon>Lactobacillales</taxon>
        <taxon>Lactobacillaceae</taxon>
        <taxon>Limosilactobacillus</taxon>
    </lineage>
</organism>
<proteinExistence type="predicted"/>
<evidence type="ECO:0000313" key="1">
    <source>
        <dbReference type="EMBL" id="KEK16108.1"/>
    </source>
</evidence>
<dbReference type="AlphaFoldDB" id="A0A073JQH0"/>
<dbReference type="EMBL" id="WJMV01000003">
    <property type="protein sequence ID" value="MRG74557.1"/>
    <property type="molecule type" value="Genomic_DNA"/>
</dbReference>
<reference evidence="1 3" key="1">
    <citation type="submission" date="2014-06" db="EMBL/GenBank/DDBJ databases">
        <title>Genetic determinant of reutericyclin biosynthesis of Lactobacillus reuteri.</title>
        <authorList>
            <person name="Lin X."/>
            <person name="Duar R."/>
            <person name="Walter J."/>
            <person name="Gaenzle M."/>
        </authorList>
    </citation>
    <scope>NUCLEOTIDE SEQUENCE [LARGE SCALE GENOMIC DNA]</scope>
    <source>
        <strain evidence="1 3">LTH2584</strain>
    </source>
</reference>
<reference evidence="2 4" key="2">
    <citation type="submission" date="2019-11" db="EMBL/GenBank/DDBJ databases">
        <title>Draft genome sequence of 12 host-associated Lactobacillus reuteri rodent strains.</title>
        <authorList>
            <person name="Zhang S."/>
            <person name="Ozcam M."/>
            <person name="Van Pijkeren J.P."/>
        </authorList>
    </citation>
    <scope>NUCLEOTIDE SEQUENCE [LARGE SCALE GENOMIC DNA]</scope>
    <source>
        <strain evidence="2 4">6799jm-1</strain>
    </source>
</reference>
<dbReference type="PATRIC" id="fig|1598.90.peg.517"/>
<evidence type="ECO:0000313" key="4">
    <source>
        <dbReference type="Proteomes" id="UP000452188"/>
    </source>
</evidence>
<evidence type="ECO:0000313" key="2">
    <source>
        <dbReference type="EMBL" id="MRG74557.1"/>
    </source>
</evidence>
<dbReference type="EMBL" id="JOSX01000010">
    <property type="protein sequence ID" value="KEK16108.1"/>
    <property type="molecule type" value="Genomic_DNA"/>
</dbReference>
<sequence>MGVKNFPLYKVTEHAKERILTRFNITKTEFDGWMSRLLSQGEFVEKQNNNREKYRLHDIVFVIDTRQKQVITVYSENEHDDNGFKVNTNPEVKSAINEALDLLVKQKKVRTAGKIYDNIQAMMDYCERMKSPHVNHRFADVAWEQLLKEFSEIRKTLDGSMQVISEAKQKIAEG</sequence>
<dbReference type="Proteomes" id="UP000027731">
    <property type="component" value="Unassembled WGS sequence"/>
</dbReference>
<protein>
    <submittedName>
        <fullName evidence="1">Uncharacterized protein</fullName>
    </submittedName>
</protein>
<comment type="caution">
    <text evidence="1">The sequence shown here is derived from an EMBL/GenBank/DDBJ whole genome shotgun (WGS) entry which is preliminary data.</text>
</comment>
<dbReference type="RefSeq" id="WP_019253511.1">
    <property type="nucleotide sequence ID" value="NZ_JAVRDL010000003.1"/>
</dbReference>
<gene>
    <name evidence="2" type="ORF">GIX79_02025</name>
    <name evidence="1" type="ORF">LR3_08565</name>
</gene>
<dbReference type="Proteomes" id="UP000452188">
    <property type="component" value="Unassembled WGS sequence"/>
</dbReference>